<evidence type="ECO:0000256" key="2">
    <source>
        <dbReference type="ARBA" id="ARBA00022695"/>
    </source>
</evidence>
<evidence type="ECO:0000256" key="3">
    <source>
        <dbReference type="ARBA" id="ARBA00022722"/>
    </source>
</evidence>
<dbReference type="Gene3D" id="3.10.10.10">
    <property type="entry name" value="HIV Type 1 Reverse Transcriptase, subunit A, domain 1"/>
    <property type="match status" value="1"/>
</dbReference>
<dbReference type="PANTHER" id="PTHR33050">
    <property type="entry name" value="REVERSE TRANSCRIPTASE DOMAIN-CONTAINING PROTEIN"/>
    <property type="match status" value="1"/>
</dbReference>
<accession>A0A5J4X6N4</accession>
<evidence type="ECO:0000256" key="6">
    <source>
        <dbReference type="ARBA" id="ARBA00022918"/>
    </source>
</evidence>
<feature type="region of interest" description="Disordered" evidence="7">
    <location>
        <begin position="32"/>
        <end position="112"/>
    </location>
</feature>
<dbReference type="PROSITE" id="PS50878">
    <property type="entry name" value="RT_POL"/>
    <property type="match status" value="1"/>
</dbReference>
<dbReference type="GO" id="GO:0004519">
    <property type="term" value="F:endonuclease activity"/>
    <property type="evidence" value="ECO:0007669"/>
    <property type="project" value="UniProtKB-KW"/>
</dbReference>
<keyword evidence="4" id="KW-0255">Endonuclease</keyword>
<evidence type="ECO:0000256" key="1">
    <source>
        <dbReference type="ARBA" id="ARBA00022679"/>
    </source>
</evidence>
<dbReference type="EMBL" id="SNRW01000219">
    <property type="protein sequence ID" value="KAA6402542.1"/>
    <property type="molecule type" value="Genomic_DNA"/>
</dbReference>
<feature type="compositionally biased region" description="Basic residues" evidence="7">
    <location>
        <begin position="65"/>
        <end position="91"/>
    </location>
</feature>
<dbReference type="InterPro" id="IPR041373">
    <property type="entry name" value="RT_RNaseH"/>
</dbReference>
<protein>
    <submittedName>
        <fullName evidence="9">Putative reverse transcriptase</fullName>
    </submittedName>
</protein>
<feature type="compositionally biased region" description="Basic residues" evidence="7">
    <location>
        <begin position="37"/>
        <end position="48"/>
    </location>
</feature>
<dbReference type="Pfam" id="PF00078">
    <property type="entry name" value="RVT_1"/>
    <property type="match status" value="1"/>
</dbReference>
<dbReference type="Proteomes" id="UP000324800">
    <property type="component" value="Unassembled WGS sequence"/>
</dbReference>
<dbReference type="CDD" id="cd09275">
    <property type="entry name" value="RNase_HI_RT_DIRS1"/>
    <property type="match status" value="1"/>
</dbReference>
<feature type="non-terminal residue" evidence="9">
    <location>
        <position position="853"/>
    </location>
</feature>
<keyword evidence="3" id="KW-0540">Nuclease</keyword>
<feature type="domain" description="Reverse transcriptase" evidence="8">
    <location>
        <begin position="370"/>
        <end position="553"/>
    </location>
</feature>
<evidence type="ECO:0000259" key="8">
    <source>
        <dbReference type="PROSITE" id="PS50878"/>
    </source>
</evidence>
<comment type="caution">
    <text evidence="9">The sequence shown here is derived from an EMBL/GenBank/DDBJ whole genome shotgun (WGS) entry which is preliminary data.</text>
</comment>
<dbReference type="PANTHER" id="PTHR33050:SF7">
    <property type="entry name" value="RIBONUCLEASE H"/>
    <property type="match status" value="1"/>
</dbReference>
<dbReference type="GO" id="GO:0003676">
    <property type="term" value="F:nucleic acid binding"/>
    <property type="evidence" value="ECO:0007669"/>
    <property type="project" value="InterPro"/>
</dbReference>
<gene>
    <name evidence="9" type="ORF">EZS28_001935</name>
</gene>
<dbReference type="InterPro" id="IPR036397">
    <property type="entry name" value="RNaseH_sf"/>
</dbReference>
<feature type="compositionally biased region" description="Low complexity" evidence="7">
    <location>
        <begin position="94"/>
        <end position="110"/>
    </location>
</feature>
<dbReference type="Gene3D" id="3.30.420.10">
    <property type="entry name" value="Ribonuclease H-like superfamily/Ribonuclease H"/>
    <property type="match status" value="1"/>
</dbReference>
<dbReference type="AlphaFoldDB" id="A0A5J4X6N4"/>
<dbReference type="InterPro" id="IPR052055">
    <property type="entry name" value="Hepadnavirus_pol/RT"/>
</dbReference>
<keyword evidence="6 9" id="KW-0695">RNA-directed DNA polymerase</keyword>
<sequence>MRLSFIRLCALFDISKIKYHLIIISGSQRSASDRVIQRYRRKPKRRRKDQSAESERYIESSPQQRHSKHRQSKHKKRNKKIKHNAARKRQHILSEYSSSDSSTVSSSQASTDDDIVHNELRKIIGDSISQYKPLDFKFSATRIENDIRAVAPDKIDFLTEDPPPKWEGHDDEDAAESVILSAATTRSVLLMANVAAESPETWQKLKKPIMRTFRLSQQTTTHAQAARESLVQTKKVNIQKQQLHLQELFVTQSLQTQKREAYIRKAFLRGTGAKLDSQIARLETQSQQELRVETWNSQMEEKSEEIGGRLMRFREVWTAIGAERQVMMGIMPLWTNENSKQILKNISHLTQPQGYLLQFHLLLQEEIRQKIVIYVNPLYVKLFSPTFCIPKRDGSYRKILDARVINELIKKIHFKMISPFDVQQALLKDSYLTSSDIKSAFNHITVHPSLQPYLGFQVEDRSFVYIGMPFGLRLAPIVFTKTLQMALAAIKKGLSSTILQYSDDILIINQNPLESSKETQLVKNQLQKFSWIINNKKSEMEPKKEIRYLGWIWNTEEMIVKMPQDRQIKLLSDLMIGKIDCKVTIPQIPISTGIISSNQVELPKGKSNSQTRMGFDSSTQAYNLVRALLVTAILTTDASRTGWGAVLKLEQSELLQASTWKKPMNLRSSNQREASAILQALRKFKLQLAGIDQLTVQTDNQVAVMNLQRKASAAPLATTMRLIFQEAVQMGFSLHAVHIKGVDNRTKYLTTALLQLGLTQQEDMFATKCNAKCTIYYSPTQEEAAAGTGGLQAVWSNKTVHINPSLTLMGKVVQKLRTVSNCTAVVIAMDWLKSMVVTTTVDHGIRLDYSGQF</sequence>
<dbReference type="GO" id="GO:0016787">
    <property type="term" value="F:hydrolase activity"/>
    <property type="evidence" value="ECO:0007669"/>
    <property type="project" value="UniProtKB-KW"/>
</dbReference>
<evidence type="ECO:0000313" key="9">
    <source>
        <dbReference type="EMBL" id="KAA6402542.1"/>
    </source>
</evidence>
<organism evidence="9 10">
    <name type="scientific">Streblomastix strix</name>
    <dbReference type="NCBI Taxonomy" id="222440"/>
    <lineage>
        <taxon>Eukaryota</taxon>
        <taxon>Metamonada</taxon>
        <taxon>Preaxostyla</taxon>
        <taxon>Oxymonadida</taxon>
        <taxon>Streblomastigidae</taxon>
        <taxon>Streblomastix</taxon>
    </lineage>
</organism>
<dbReference type="Pfam" id="PF17917">
    <property type="entry name" value="RT_RNaseH"/>
    <property type="match status" value="1"/>
</dbReference>
<keyword evidence="2" id="KW-0548">Nucleotidyltransferase</keyword>
<proteinExistence type="predicted"/>
<dbReference type="Gene3D" id="3.30.70.270">
    <property type="match status" value="1"/>
</dbReference>
<reference evidence="9 10" key="1">
    <citation type="submission" date="2019-03" db="EMBL/GenBank/DDBJ databases">
        <title>Single cell metagenomics reveals metabolic interactions within the superorganism composed of flagellate Streblomastix strix and complex community of Bacteroidetes bacteria on its surface.</title>
        <authorList>
            <person name="Treitli S.C."/>
            <person name="Kolisko M."/>
            <person name="Husnik F."/>
            <person name="Keeling P."/>
            <person name="Hampl V."/>
        </authorList>
    </citation>
    <scope>NUCLEOTIDE SEQUENCE [LARGE SCALE GENOMIC DNA]</scope>
    <source>
        <strain evidence="9">ST1C</strain>
    </source>
</reference>
<dbReference type="InterPro" id="IPR000477">
    <property type="entry name" value="RT_dom"/>
</dbReference>
<dbReference type="GO" id="GO:0003964">
    <property type="term" value="F:RNA-directed DNA polymerase activity"/>
    <property type="evidence" value="ECO:0007669"/>
    <property type="project" value="UniProtKB-KW"/>
</dbReference>
<evidence type="ECO:0000256" key="4">
    <source>
        <dbReference type="ARBA" id="ARBA00022759"/>
    </source>
</evidence>
<dbReference type="InterPro" id="IPR043502">
    <property type="entry name" value="DNA/RNA_pol_sf"/>
</dbReference>
<dbReference type="OrthoDB" id="116216at2759"/>
<evidence type="ECO:0000256" key="5">
    <source>
        <dbReference type="ARBA" id="ARBA00022801"/>
    </source>
</evidence>
<evidence type="ECO:0000256" key="7">
    <source>
        <dbReference type="SAM" id="MobiDB-lite"/>
    </source>
</evidence>
<keyword evidence="1" id="KW-0808">Transferase</keyword>
<keyword evidence="5" id="KW-0378">Hydrolase</keyword>
<feature type="compositionally biased region" description="Basic and acidic residues" evidence="7">
    <location>
        <begin position="49"/>
        <end position="58"/>
    </location>
</feature>
<dbReference type="InterPro" id="IPR043128">
    <property type="entry name" value="Rev_trsase/Diguanyl_cyclase"/>
</dbReference>
<name>A0A5J4X6N4_9EUKA</name>
<dbReference type="SUPFAM" id="SSF56672">
    <property type="entry name" value="DNA/RNA polymerases"/>
    <property type="match status" value="1"/>
</dbReference>
<evidence type="ECO:0000313" key="10">
    <source>
        <dbReference type="Proteomes" id="UP000324800"/>
    </source>
</evidence>